<dbReference type="PROSITE" id="PS00094">
    <property type="entry name" value="C5_MTASE_1"/>
    <property type="match status" value="1"/>
</dbReference>
<sequence>MLNVIELFAGVGGFRVGLERSGGFNFVWANQWEPSKKAQDAYNCYVSHFGESDFHSNEDINKVDETTLPEFELLVGGFPCQDYSVARSLSGELGIQGKKGVLFWDIIRIVENKRPNYILLENVDRLLKSPSSQRGKDFSIMLASLNGLGYNVEWRVINAADYGCAQRRRRVFIFAYRKNAKFLTDTTDFNEILFEKGFFAPIFPVKENPKKMGVLHEQLSDDIEWISEEFKASYFNSGIMIDGTVYSRELLPIEEQSTPLIAILDGNVDEKYYLDESAIEKFKKLKGAKKIERTAKSGHKYIFSEGGMAFPEHLEKPGRTMLTSEGTTNRSTHVVEDPETHRLRYLTPNECEKLNGFEPNWTNTGMSERMRYFCMGNALVVDLVERMGRRINQIVVQEQAQR</sequence>
<keyword evidence="4" id="KW-0680">Restriction system</keyword>
<dbReference type="InterPro" id="IPR001525">
    <property type="entry name" value="C5_MeTfrase"/>
</dbReference>
<gene>
    <name evidence="8" type="primary">hhaIM</name>
    <name evidence="8" type="ORF">BACERE00221_03249</name>
</gene>
<evidence type="ECO:0000256" key="2">
    <source>
        <dbReference type="ARBA" id="ARBA00022679"/>
    </source>
</evidence>
<dbReference type="EMBL" id="FWZC01000044">
    <property type="protein sequence ID" value="SME19114.1"/>
    <property type="molecule type" value="Genomic_DNA"/>
</dbReference>
<dbReference type="GO" id="GO:0032259">
    <property type="term" value="P:methylation"/>
    <property type="evidence" value="ECO:0007669"/>
    <property type="project" value="UniProtKB-KW"/>
</dbReference>
<dbReference type="Gene3D" id="3.40.50.150">
    <property type="entry name" value="Vaccinia Virus protein VP39"/>
    <property type="match status" value="1"/>
</dbReference>
<dbReference type="Proteomes" id="UP000194435">
    <property type="component" value="Unassembled WGS sequence"/>
</dbReference>
<dbReference type="SUPFAM" id="SSF53335">
    <property type="entry name" value="S-adenosyl-L-methionine-dependent methyltransferases"/>
    <property type="match status" value="1"/>
</dbReference>
<dbReference type="InterPro" id="IPR050750">
    <property type="entry name" value="C5-MTase"/>
</dbReference>
<accession>A0A9X8X777</accession>
<dbReference type="PROSITE" id="PS51679">
    <property type="entry name" value="SAM_MT_C5"/>
    <property type="match status" value="1"/>
</dbReference>
<comment type="similarity">
    <text evidence="5 6">Belongs to the class I-like SAM-binding methyltransferase superfamily. C5-methyltransferase family.</text>
</comment>
<dbReference type="Pfam" id="PF00145">
    <property type="entry name" value="DNA_methylase"/>
    <property type="match status" value="1"/>
</dbReference>
<dbReference type="GO" id="GO:0009307">
    <property type="term" value="P:DNA restriction-modification system"/>
    <property type="evidence" value="ECO:0007669"/>
    <property type="project" value="UniProtKB-KW"/>
</dbReference>
<dbReference type="InterPro" id="IPR029063">
    <property type="entry name" value="SAM-dependent_MTases_sf"/>
</dbReference>
<protein>
    <recommendedName>
        <fullName evidence="7">Cytosine-specific methyltransferase</fullName>
        <ecNumber evidence="7">2.1.1.37</ecNumber>
    </recommendedName>
</protein>
<keyword evidence="2 5" id="KW-0808">Transferase</keyword>
<dbReference type="PANTHER" id="PTHR46098:SF1">
    <property type="entry name" value="TRNA (CYTOSINE(38)-C(5))-METHYLTRANSFERASE"/>
    <property type="match status" value="1"/>
</dbReference>
<evidence type="ECO:0000256" key="7">
    <source>
        <dbReference type="RuleBase" id="RU000417"/>
    </source>
</evidence>
<evidence type="ECO:0000256" key="6">
    <source>
        <dbReference type="RuleBase" id="RU000416"/>
    </source>
</evidence>
<evidence type="ECO:0000313" key="9">
    <source>
        <dbReference type="Proteomes" id="UP000194435"/>
    </source>
</evidence>
<dbReference type="PRINTS" id="PR00105">
    <property type="entry name" value="C5METTRFRASE"/>
</dbReference>
<evidence type="ECO:0000256" key="3">
    <source>
        <dbReference type="ARBA" id="ARBA00022691"/>
    </source>
</evidence>
<name>A0A9X8X777_9BACI</name>
<dbReference type="GO" id="GO:0003886">
    <property type="term" value="F:DNA (cytosine-5-)-methyltransferase activity"/>
    <property type="evidence" value="ECO:0007669"/>
    <property type="project" value="UniProtKB-EC"/>
</dbReference>
<evidence type="ECO:0000256" key="5">
    <source>
        <dbReference type="PROSITE-ProRule" id="PRU01016"/>
    </source>
</evidence>
<comment type="catalytic activity">
    <reaction evidence="7">
        <text>a 2'-deoxycytidine in DNA + S-adenosyl-L-methionine = a 5-methyl-2'-deoxycytidine in DNA + S-adenosyl-L-homocysteine + H(+)</text>
        <dbReference type="Rhea" id="RHEA:13681"/>
        <dbReference type="Rhea" id="RHEA-COMP:11369"/>
        <dbReference type="Rhea" id="RHEA-COMP:11370"/>
        <dbReference type="ChEBI" id="CHEBI:15378"/>
        <dbReference type="ChEBI" id="CHEBI:57856"/>
        <dbReference type="ChEBI" id="CHEBI:59789"/>
        <dbReference type="ChEBI" id="CHEBI:85452"/>
        <dbReference type="ChEBI" id="CHEBI:85454"/>
        <dbReference type="EC" id="2.1.1.37"/>
    </reaction>
</comment>
<comment type="caution">
    <text evidence="8">The sequence shown here is derived from an EMBL/GenBank/DDBJ whole genome shotgun (WGS) entry which is preliminary data.</text>
</comment>
<proteinExistence type="inferred from homology"/>
<dbReference type="NCBIfam" id="TIGR00675">
    <property type="entry name" value="dcm"/>
    <property type="match status" value="1"/>
</dbReference>
<dbReference type="AlphaFoldDB" id="A0A9X8X777"/>
<dbReference type="EC" id="2.1.1.37" evidence="7"/>
<dbReference type="InterPro" id="IPR018117">
    <property type="entry name" value="C5_DNA_meth_AS"/>
</dbReference>
<dbReference type="RefSeq" id="WP_086717864.1">
    <property type="nucleotide sequence ID" value="NZ_FWZC01000044.1"/>
</dbReference>
<dbReference type="PANTHER" id="PTHR46098">
    <property type="entry name" value="TRNA (CYTOSINE(38)-C(5))-METHYLTRANSFERASE"/>
    <property type="match status" value="1"/>
</dbReference>
<evidence type="ECO:0000256" key="4">
    <source>
        <dbReference type="ARBA" id="ARBA00022747"/>
    </source>
</evidence>
<reference evidence="8 9" key="1">
    <citation type="submission" date="2017-04" db="EMBL/GenBank/DDBJ databases">
        <authorList>
            <person name="Criscuolo A."/>
        </authorList>
    </citation>
    <scope>NUCLEOTIDE SEQUENCE [LARGE SCALE GENOMIC DNA]</scope>
    <source>
        <strain evidence="8">16-00221</strain>
    </source>
</reference>
<evidence type="ECO:0000256" key="1">
    <source>
        <dbReference type="ARBA" id="ARBA00022603"/>
    </source>
</evidence>
<keyword evidence="3 5" id="KW-0949">S-adenosyl-L-methionine</keyword>
<feature type="active site" evidence="5">
    <location>
        <position position="80"/>
    </location>
</feature>
<dbReference type="PROSITE" id="PS00095">
    <property type="entry name" value="C5_MTASE_2"/>
    <property type="match status" value="1"/>
</dbReference>
<dbReference type="InterPro" id="IPR031303">
    <property type="entry name" value="C5_meth_CS"/>
</dbReference>
<dbReference type="Gene3D" id="3.90.120.10">
    <property type="entry name" value="DNA Methylase, subunit A, domain 2"/>
    <property type="match status" value="1"/>
</dbReference>
<evidence type="ECO:0000313" key="8">
    <source>
        <dbReference type="EMBL" id="SME19114.1"/>
    </source>
</evidence>
<organism evidence="8 9">
    <name type="scientific">Bacillus paranthracis</name>
    <dbReference type="NCBI Taxonomy" id="2026186"/>
    <lineage>
        <taxon>Bacteria</taxon>
        <taxon>Bacillati</taxon>
        <taxon>Bacillota</taxon>
        <taxon>Bacilli</taxon>
        <taxon>Bacillales</taxon>
        <taxon>Bacillaceae</taxon>
        <taxon>Bacillus</taxon>
        <taxon>Bacillus cereus group</taxon>
    </lineage>
</organism>
<keyword evidence="1 5" id="KW-0489">Methyltransferase</keyword>